<feature type="compositionally biased region" description="Basic and acidic residues" evidence="1">
    <location>
        <begin position="13"/>
        <end position="27"/>
    </location>
</feature>
<organism evidence="2 3">
    <name type="scientific">Cirrhinus molitorella</name>
    <name type="common">mud carp</name>
    <dbReference type="NCBI Taxonomy" id="172907"/>
    <lineage>
        <taxon>Eukaryota</taxon>
        <taxon>Metazoa</taxon>
        <taxon>Chordata</taxon>
        <taxon>Craniata</taxon>
        <taxon>Vertebrata</taxon>
        <taxon>Euteleostomi</taxon>
        <taxon>Actinopterygii</taxon>
        <taxon>Neopterygii</taxon>
        <taxon>Teleostei</taxon>
        <taxon>Ostariophysi</taxon>
        <taxon>Cypriniformes</taxon>
        <taxon>Cyprinidae</taxon>
        <taxon>Labeoninae</taxon>
        <taxon>Labeonini</taxon>
        <taxon>Cirrhinus</taxon>
    </lineage>
</organism>
<protein>
    <submittedName>
        <fullName evidence="2">Uncharacterized protein</fullName>
    </submittedName>
</protein>
<keyword evidence="3" id="KW-1185">Reference proteome</keyword>
<dbReference type="Proteomes" id="UP001187343">
    <property type="component" value="Unassembled WGS sequence"/>
</dbReference>
<comment type="caution">
    <text evidence="2">The sequence shown here is derived from an EMBL/GenBank/DDBJ whole genome shotgun (WGS) entry which is preliminary data.</text>
</comment>
<reference evidence="2" key="1">
    <citation type="submission" date="2023-08" db="EMBL/GenBank/DDBJ databases">
        <title>Chromosome-level Genome Assembly of mud carp (Cirrhinus molitorella).</title>
        <authorList>
            <person name="Liu H."/>
        </authorList>
    </citation>
    <scope>NUCLEOTIDE SEQUENCE</scope>
    <source>
        <strain evidence="2">Prfri</strain>
        <tissue evidence="2">Muscle</tissue>
    </source>
</reference>
<evidence type="ECO:0000313" key="2">
    <source>
        <dbReference type="EMBL" id="KAK2874434.1"/>
    </source>
</evidence>
<name>A0AA88TC40_9TELE</name>
<gene>
    <name evidence="2" type="ORF">Q8A67_021587</name>
</gene>
<feature type="compositionally biased region" description="Pro residues" evidence="1">
    <location>
        <begin position="45"/>
        <end position="60"/>
    </location>
</feature>
<feature type="region of interest" description="Disordered" evidence="1">
    <location>
        <begin position="1"/>
        <end position="68"/>
    </location>
</feature>
<evidence type="ECO:0000256" key="1">
    <source>
        <dbReference type="SAM" id="MobiDB-lite"/>
    </source>
</evidence>
<dbReference type="AlphaFoldDB" id="A0AA88TC40"/>
<accession>A0AA88TC40</accession>
<evidence type="ECO:0000313" key="3">
    <source>
        <dbReference type="Proteomes" id="UP001187343"/>
    </source>
</evidence>
<proteinExistence type="predicted"/>
<dbReference type="EMBL" id="JAUYZG010000021">
    <property type="protein sequence ID" value="KAK2874434.1"/>
    <property type="molecule type" value="Genomic_DNA"/>
</dbReference>
<sequence length="68" mass="7602">MKRSRRNDMMNTVRREARQMRSAEAARYRTSNSPGARDPPERDAPPPPPKPGSPRGPPLPLALRLVSV</sequence>